<dbReference type="InterPro" id="IPR017853">
    <property type="entry name" value="GH"/>
</dbReference>
<dbReference type="EMBL" id="SGPM01000101">
    <property type="protein sequence ID" value="THH29919.1"/>
    <property type="molecule type" value="Genomic_DNA"/>
</dbReference>
<dbReference type="PANTHER" id="PTHR31490:SF35">
    <property type="entry name" value="ENDO-1,4-BETA-XYLANASE"/>
    <property type="match status" value="1"/>
</dbReference>
<feature type="active site" description="Nucleophile" evidence="11">
    <location>
        <position position="216"/>
    </location>
</feature>
<dbReference type="SMART" id="SM00633">
    <property type="entry name" value="Glyco_10"/>
    <property type="match status" value="1"/>
</dbReference>
<dbReference type="GO" id="GO:0005576">
    <property type="term" value="C:extracellular region"/>
    <property type="evidence" value="ECO:0007669"/>
    <property type="project" value="UniProtKB-SubCell"/>
</dbReference>
<comment type="caution">
    <text evidence="15">The sequence shown here is derived from an EMBL/GenBank/DDBJ whole genome shotgun (WGS) entry which is preliminary data.</text>
</comment>
<evidence type="ECO:0000256" key="10">
    <source>
        <dbReference type="ARBA" id="ARBA00023326"/>
    </source>
</evidence>
<protein>
    <recommendedName>
        <fullName evidence="12">Beta-xylanase</fullName>
        <ecNumber evidence="12">3.2.1.8</ecNumber>
    </recommendedName>
</protein>
<evidence type="ECO:0000256" key="8">
    <source>
        <dbReference type="ARBA" id="ARBA00023277"/>
    </source>
</evidence>
<evidence type="ECO:0000256" key="5">
    <source>
        <dbReference type="ARBA" id="ARBA00022525"/>
    </source>
</evidence>
<dbReference type="SUPFAM" id="SSF51445">
    <property type="entry name" value="(Trans)glycosidases"/>
    <property type="match status" value="1"/>
</dbReference>
<dbReference type="InterPro" id="IPR001000">
    <property type="entry name" value="GH10_dom"/>
</dbReference>
<evidence type="ECO:0000256" key="2">
    <source>
        <dbReference type="ARBA" id="ARBA00004613"/>
    </source>
</evidence>
<comment type="similarity">
    <text evidence="4 12">Belongs to the glycosyl hydrolase 10 (cellulase F) family.</text>
</comment>
<keyword evidence="13" id="KW-0732">Signal</keyword>
<evidence type="ECO:0000256" key="4">
    <source>
        <dbReference type="ARBA" id="ARBA00007495"/>
    </source>
</evidence>
<dbReference type="PRINTS" id="PR00134">
    <property type="entry name" value="GLHYDRLASE10"/>
</dbReference>
<evidence type="ECO:0000313" key="15">
    <source>
        <dbReference type="EMBL" id="THH29919.1"/>
    </source>
</evidence>
<dbReference type="Pfam" id="PF00331">
    <property type="entry name" value="Glyco_hydro_10"/>
    <property type="match status" value="2"/>
</dbReference>
<dbReference type="PANTHER" id="PTHR31490">
    <property type="entry name" value="GLYCOSYL HYDROLASE"/>
    <property type="match status" value="1"/>
</dbReference>
<comment type="subcellular location">
    <subcellularLocation>
        <location evidence="2">Secreted</location>
    </subcellularLocation>
</comment>
<dbReference type="GO" id="GO:0045493">
    <property type="term" value="P:xylan catabolic process"/>
    <property type="evidence" value="ECO:0007669"/>
    <property type="project" value="UniProtKB-KW"/>
</dbReference>
<dbReference type="InterPro" id="IPR031158">
    <property type="entry name" value="GH10_AS"/>
</dbReference>
<organism evidence="15 16">
    <name type="scientific">Antrodiella citrinella</name>
    <dbReference type="NCBI Taxonomy" id="2447956"/>
    <lineage>
        <taxon>Eukaryota</taxon>
        <taxon>Fungi</taxon>
        <taxon>Dikarya</taxon>
        <taxon>Basidiomycota</taxon>
        <taxon>Agaricomycotina</taxon>
        <taxon>Agaricomycetes</taxon>
        <taxon>Polyporales</taxon>
        <taxon>Steccherinaceae</taxon>
        <taxon>Antrodiella</taxon>
    </lineage>
</organism>
<evidence type="ECO:0000256" key="13">
    <source>
        <dbReference type="SAM" id="SignalP"/>
    </source>
</evidence>
<keyword evidence="7 12" id="KW-0378">Hydrolase</keyword>
<evidence type="ECO:0000256" key="11">
    <source>
        <dbReference type="PROSITE-ProRule" id="PRU10061"/>
    </source>
</evidence>
<evidence type="ECO:0000256" key="12">
    <source>
        <dbReference type="RuleBase" id="RU361174"/>
    </source>
</evidence>
<dbReference type="Gene3D" id="3.20.20.80">
    <property type="entry name" value="Glycosidases"/>
    <property type="match status" value="2"/>
</dbReference>
<name>A0A4S4MUK4_9APHY</name>
<comment type="pathway">
    <text evidence="3">Glycan degradation; xylan degradation.</text>
</comment>
<accession>A0A4S4MUK4</accession>
<evidence type="ECO:0000256" key="1">
    <source>
        <dbReference type="ARBA" id="ARBA00000681"/>
    </source>
</evidence>
<dbReference type="GO" id="GO:0031176">
    <property type="term" value="F:endo-1,4-beta-xylanase activity"/>
    <property type="evidence" value="ECO:0007669"/>
    <property type="project" value="UniProtKB-EC"/>
</dbReference>
<gene>
    <name evidence="15" type="ORF">EUX98_g4264</name>
</gene>
<dbReference type="InterPro" id="IPR044846">
    <property type="entry name" value="GH10"/>
</dbReference>
<evidence type="ECO:0000256" key="7">
    <source>
        <dbReference type="ARBA" id="ARBA00022801"/>
    </source>
</evidence>
<dbReference type="OrthoDB" id="3055998at2759"/>
<dbReference type="PROSITE" id="PS00591">
    <property type="entry name" value="GH10_1"/>
    <property type="match status" value="1"/>
</dbReference>
<comment type="catalytic activity">
    <reaction evidence="1 12">
        <text>Endohydrolysis of (1-&gt;4)-beta-D-xylosidic linkages in xylans.</text>
        <dbReference type="EC" id="3.2.1.8"/>
    </reaction>
</comment>
<dbReference type="Proteomes" id="UP000308730">
    <property type="component" value="Unassembled WGS sequence"/>
</dbReference>
<feature type="chain" id="PRO_5020370941" description="Beta-xylanase" evidence="13">
    <location>
        <begin position="19"/>
        <end position="296"/>
    </location>
</feature>
<feature type="signal peptide" evidence="13">
    <location>
        <begin position="1"/>
        <end position="18"/>
    </location>
</feature>
<keyword evidence="9 12" id="KW-0326">Glycosidase</keyword>
<sequence length="296" mass="31601">MIFASLLSLASLVKTAVALAVVSPRAGQELHTLAKAKGKLYFGTATDNPELTDTPYVAILDDHNMFGQITAANSMKWASVDATEPNQGDFTFAAGDVIANLAKSNGQLLREIFNDDGTIREDVFSQTTGMDFIATAFRAARAADPNAKLYANDFNIEGPGVKATAYQNLIKTLQSQGVPIDGIGMQSHFIVGELPANIQENIEAFVALGVEVAITELDVRMTLPSTPALLAQQQTDYQTVITACANVPKCVGVTLWDFTDKFSWVPGTFAGQGAACPWDDNLVEKPAFQGIVSGFS</sequence>
<evidence type="ECO:0000256" key="6">
    <source>
        <dbReference type="ARBA" id="ARBA00022651"/>
    </source>
</evidence>
<keyword evidence="5" id="KW-0964">Secreted</keyword>
<feature type="domain" description="GH10" evidence="14">
    <location>
        <begin position="27"/>
        <end position="294"/>
    </location>
</feature>
<keyword evidence="10 12" id="KW-0624">Polysaccharide degradation</keyword>
<keyword evidence="6" id="KW-0858">Xylan degradation</keyword>
<evidence type="ECO:0000259" key="14">
    <source>
        <dbReference type="PROSITE" id="PS51760"/>
    </source>
</evidence>
<proteinExistence type="inferred from homology"/>
<dbReference type="EC" id="3.2.1.8" evidence="12"/>
<reference evidence="15 16" key="1">
    <citation type="submission" date="2019-02" db="EMBL/GenBank/DDBJ databases">
        <title>Genome sequencing of the rare red list fungi Antrodiella citrinella (Flaviporus citrinellus).</title>
        <authorList>
            <person name="Buettner E."/>
            <person name="Kellner H."/>
        </authorList>
    </citation>
    <scope>NUCLEOTIDE SEQUENCE [LARGE SCALE GENOMIC DNA]</scope>
    <source>
        <strain evidence="15 16">DSM 108506</strain>
    </source>
</reference>
<dbReference type="PROSITE" id="PS51760">
    <property type="entry name" value="GH10_2"/>
    <property type="match status" value="1"/>
</dbReference>
<keyword evidence="8 12" id="KW-0119">Carbohydrate metabolism</keyword>
<dbReference type="AlphaFoldDB" id="A0A4S4MUK4"/>
<keyword evidence="16" id="KW-1185">Reference proteome</keyword>
<evidence type="ECO:0000256" key="9">
    <source>
        <dbReference type="ARBA" id="ARBA00023295"/>
    </source>
</evidence>
<evidence type="ECO:0000313" key="16">
    <source>
        <dbReference type="Proteomes" id="UP000308730"/>
    </source>
</evidence>
<evidence type="ECO:0000256" key="3">
    <source>
        <dbReference type="ARBA" id="ARBA00004851"/>
    </source>
</evidence>